<dbReference type="EMBL" id="LR796261">
    <property type="protein sequence ID" value="CAB4132302.1"/>
    <property type="molecule type" value="Genomic_DNA"/>
</dbReference>
<gene>
    <name evidence="2" type="ORF">UFOVP259_18</name>
</gene>
<feature type="region of interest" description="Disordered" evidence="1">
    <location>
        <begin position="78"/>
        <end position="98"/>
    </location>
</feature>
<accession>A0A6J5LF97</accession>
<evidence type="ECO:0000313" key="2">
    <source>
        <dbReference type="EMBL" id="CAB4132302.1"/>
    </source>
</evidence>
<evidence type="ECO:0000256" key="1">
    <source>
        <dbReference type="SAM" id="MobiDB-lite"/>
    </source>
</evidence>
<organism evidence="2">
    <name type="scientific">uncultured Caudovirales phage</name>
    <dbReference type="NCBI Taxonomy" id="2100421"/>
    <lineage>
        <taxon>Viruses</taxon>
        <taxon>Duplodnaviria</taxon>
        <taxon>Heunggongvirae</taxon>
        <taxon>Uroviricota</taxon>
        <taxon>Caudoviricetes</taxon>
        <taxon>Peduoviridae</taxon>
        <taxon>Maltschvirus</taxon>
        <taxon>Maltschvirus maltsch</taxon>
    </lineage>
</organism>
<protein>
    <submittedName>
        <fullName evidence="2">Uncharacterized protein</fullName>
    </submittedName>
</protein>
<sequence length="124" mass="14375">MKKEYGVLVENIERLLQQHGELTSAEICAELGINRMQGGAVLARMNKASPKLPKRIYKVKYIDEHEGQRRYPRSVYALGDLPDAKKPKANPRENSKRYRTRVNKKVASVFHLGLTRNQKREMRI</sequence>
<feature type="compositionally biased region" description="Basic and acidic residues" evidence="1">
    <location>
        <begin position="82"/>
        <end position="96"/>
    </location>
</feature>
<reference evidence="2" key="1">
    <citation type="submission" date="2020-04" db="EMBL/GenBank/DDBJ databases">
        <authorList>
            <person name="Chiriac C."/>
            <person name="Salcher M."/>
            <person name="Ghai R."/>
            <person name="Kavagutti S V."/>
        </authorList>
    </citation>
    <scope>NUCLEOTIDE SEQUENCE</scope>
</reference>
<name>A0A6J5LF97_9CAUD</name>
<proteinExistence type="predicted"/>